<dbReference type="PANTHER" id="PTHR42648">
    <property type="entry name" value="TRANSPOSASE, PUTATIVE-RELATED"/>
    <property type="match status" value="1"/>
</dbReference>
<sequence length="1130" mass="129500">MRKTGRPIDLKPKNGITFDKSKIECFNCQKLGHFARECRFTKYQENRANGRQEKRIVAVEDPNSKALVATDNNEDIDWTKEFDAKPVTFAMMALTGLEEDDWSREIDSEPMHFGQDRLGDFDWSNTADDTPVSLALMATNLEISMSLESLESQTQNNIKNEYAWGDISIEENNNSSGDETLVDPLYENFKREKAYKAVPPPTGTIIPPRANVSFTGIDELAIRNKVVNQEKTKTSQPEIDRNKVIIEDWVDSDDEETDFSEIQKKTVFNSENSETSFENKYSETSFKNKSPNQSNTCCPKNLGQSRRRSQGLCYRLTVVALGIRSVFNLSPKSRFVDEDLVILRAPRKNDVYSLDLKNIIPSGGVTCLVAKATKDEAVLWHRRLGHVNFKNINKLVQGNLVRGLPSKTFKLDHSCLACRKGKQHRASCKKIEERTVREPLELLHMDLFGPVSVESVNRKKYCLVVTDDCSKFSWVFFLAYKDETYDMLHDLIVGLENHTRPKVKTIRSPNSSFMRPFGCSLTILNSPRSLGKVDAVRRRLSVMDTLLAAKDLSPITGNREKFKTVFDVDFLENQKIKRKRLDDQQFIVHGPSIHAAQPMHSEEQSLAKLHHDAQRTAFEEEKKRIALAKEKECANSTFTLTEEDGAPDYNNMNHTIDVSSTPTLRIHKIHPQSQIIGKSTAGVQTRRKLKESTSNQHQALLSFIYKQNRTNHKDQQTCLFACFLSQEEPKKVSSTPIADESWVEAMQEELLQFKLQDVWVLCDLPDGKRVIGTKWVFRNKRDERGTIIKNKARLVAQGYRQEEGVDYDEVFAPVARIEAIRLFLAFASFMGFTVYQMDVKSAFLYGNITEEVYVKQPPGFEDPSHPNKVYRVVKALYGLHQAPRAWYERLSTFLLKHGYRRGAIDKTLFIKKDRRDIMLVQVYVDDIIFGSTKSSMVKDFEELMQKEFKMSSMGELTFFLGLQVKQTSAGIFLSQDKYVKDILNKFDFRTIKPASTPIKAHKSLGKDKEGEDVDVHLYRSMIGYLMYLTASRPDIMFAILTMLGTIMIDDLLQEYVNILEEDWSLGNARNKQLWLYHLQRQNMSQLQVVVLRLINVVKVHTDDNVADLLTKGFDLARFNFLVVTIGMINL</sequence>
<dbReference type="EMBL" id="BQNB010013265">
    <property type="protein sequence ID" value="GJT13856.1"/>
    <property type="molecule type" value="Genomic_DNA"/>
</dbReference>
<dbReference type="InterPro" id="IPR039537">
    <property type="entry name" value="Retrotran_Ty1/copia-like"/>
</dbReference>
<dbReference type="InterPro" id="IPR013103">
    <property type="entry name" value="RVT_2"/>
</dbReference>
<evidence type="ECO:0000256" key="3">
    <source>
        <dbReference type="PROSITE-ProRule" id="PRU00047"/>
    </source>
</evidence>
<dbReference type="Gene3D" id="4.10.60.10">
    <property type="entry name" value="Zinc finger, CCHC-type"/>
    <property type="match status" value="1"/>
</dbReference>
<dbReference type="InterPro" id="IPR036875">
    <property type="entry name" value="Znf_CCHC_sf"/>
</dbReference>
<dbReference type="PANTHER" id="PTHR42648:SF32">
    <property type="entry name" value="RIBONUCLEASE H-LIKE DOMAIN, GAG-PRE-INTEGRASE DOMAIN PROTEIN-RELATED"/>
    <property type="match status" value="1"/>
</dbReference>
<protein>
    <submittedName>
        <fullName evidence="5">Ribonuclease H-like domain-containing protein</fullName>
    </submittedName>
</protein>
<dbReference type="SUPFAM" id="SSF56672">
    <property type="entry name" value="DNA/RNA polymerases"/>
    <property type="match status" value="1"/>
</dbReference>
<reference evidence="5" key="1">
    <citation type="journal article" date="2022" name="Int. J. Mol. Sci.">
        <title>Draft Genome of Tanacetum Coccineum: Genomic Comparison of Closely Related Tanacetum-Family Plants.</title>
        <authorList>
            <person name="Yamashiro T."/>
            <person name="Shiraishi A."/>
            <person name="Nakayama K."/>
            <person name="Satake H."/>
        </authorList>
    </citation>
    <scope>NUCLEOTIDE SEQUENCE</scope>
</reference>
<keyword evidence="3" id="KW-0863">Zinc-finger</keyword>
<reference evidence="5" key="2">
    <citation type="submission" date="2022-01" db="EMBL/GenBank/DDBJ databases">
        <authorList>
            <person name="Yamashiro T."/>
            <person name="Shiraishi A."/>
            <person name="Satake H."/>
            <person name="Nakayama K."/>
        </authorList>
    </citation>
    <scope>NUCLEOTIDE SEQUENCE</scope>
</reference>
<keyword evidence="3" id="KW-0862">Zinc</keyword>
<dbReference type="SUPFAM" id="SSF57756">
    <property type="entry name" value="Retrovirus zinc finger-like domains"/>
    <property type="match status" value="1"/>
</dbReference>
<keyword evidence="6" id="KW-1185">Reference proteome</keyword>
<dbReference type="InterPro" id="IPR036397">
    <property type="entry name" value="RNaseH_sf"/>
</dbReference>
<dbReference type="Gene3D" id="3.30.420.10">
    <property type="entry name" value="Ribonuclease H-like superfamily/Ribonuclease H"/>
    <property type="match status" value="1"/>
</dbReference>
<dbReference type="InterPro" id="IPR025724">
    <property type="entry name" value="GAG-pre-integrase_dom"/>
</dbReference>
<dbReference type="PROSITE" id="PS50158">
    <property type="entry name" value="ZF_CCHC"/>
    <property type="match status" value="1"/>
</dbReference>
<dbReference type="Pfam" id="PF07727">
    <property type="entry name" value="RVT_2"/>
    <property type="match status" value="1"/>
</dbReference>
<dbReference type="InterPro" id="IPR012337">
    <property type="entry name" value="RNaseH-like_sf"/>
</dbReference>
<dbReference type="Pfam" id="PF13976">
    <property type="entry name" value="gag_pre-integrs"/>
    <property type="match status" value="1"/>
</dbReference>
<proteinExistence type="predicted"/>
<comment type="caution">
    <text evidence="5">The sequence shown here is derived from an EMBL/GenBank/DDBJ whole genome shotgun (WGS) entry which is preliminary data.</text>
</comment>
<dbReference type="SUPFAM" id="SSF53098">
    <property type="entry name" value="Ribonuclease H-like"/>
    <property type="match status" value="1"/>
</dbReference>
<evidence type="ECO:0000313" key="5">
    <source>
        <dbReference type="EMBL" id="GJT13856.1"/>
    </source>
</evidence>
<evidence type="ECO:0000313" key="6">
    <source>
        <dbReference type="Proteomes" id="UP001151760"/>
    </source>
</evidence>
<gene>
    <name evidence="5" type="ORF">Tco_0860898</name>
</gene>
<feature type="domain" description="CCHC-type" evidence="4">
    <location>
        <begin position="25"/>
        <end position="39"/>
    </location>
</feature>
<dbReference type="Proteomes" id="UP001151760">
    <property type="component" value="Unassembled WGS sequence"/>
</dbReference>
<dbReference type="SMART" id="SM00343">
    <property type="entry name" value="ZnF_C2HC"/>
    <property type="match status" value="1"/>
</dbReference>
<dbReference type="InterPro" id="IPR043502">
    <property type="entry name" value="DNA/RNA_pol_sf"/>
</dbReference>
<dbReference type="InterPro" id="IPR001878">
    <property type="entry name" value="Znf_CCHC"/>
</dbReference>
<evidence type="ECO:0000256" key="2">
    <source>
        <dbReference type="ARBA" id="ARBA00022801"/>
    </source>
</evidence>
<evidence type="ECO:0000259" key="4">
    <source>
        <dbReference type="PROSITE" id="PS50158"/>
    </source>
</evidence>
<evidence type="ECO:0000256" key="1">
    <source>
        <dbReference type="ARBA" id="ARBA00022723"/>
    </source>
</evidence>
<accession>A0ABQ5BGR7</accession>
<keyword evidence="2" id="KW-0378">Hydrolase</keyword>
<keyword evidence="1" id="KW-0479">Metal-binding</keyword>
<dbReference type="Pfam" id="PF00098">
    <property type="entry name" value="zf-CCHC"/>
    <property type="match status" value="1"/>
</dbReference>
<organism evidence="5 6">
    <name type="scientific">Tanacetum coccineum</name>
    <dbReference type="NCBI Taxonomy" id="301880"/>
    <lineage>
        <taxon>Eukaryota</taxon>
        <taxon>Viridiplantae</taxon>
        <taxon>Streptophyta</taxon>
        <taxon>Embryophyta</taxon>
        <taxon>Tracheophyta</taxon>
        <taxon>Spermatophyta</taxon>
        <taxon>Magnoliopsida</taxon>
        <taxon>eudicotyledons</taxon>
        <taxon>Gunneridae</taxon>
        <taxon>Pentapetalae</taxon>
        <taxon>asterids</taxon>
        <taxon>campanulids</taxon>
        <taxon>Asterales</taxon>
        <taxon>Asteraceae</taxon>
        <taxon>Asteroideae</taxon>
        <taxon>Anthemideae</taxon>
        <taxon>Anthemidinae</taxon>
        <taxon>Tanacetum</taxon>
    </lineage>
</organism>
<name>A0ABQ5BGR7_9ASTR</name>